<dbReference type="EMBL" id="CM047739">
    <property type="protein sequence ID" value="KAJ0041919.1"/>
    <property type="molecule type" value="Genomic_DNA"/>
</dbReference>
<reference evidence="2" key="1">
    <citation type="journal article" date="2023" name="G3 (Bethesda)">
        <title>Genome assembly and association tests identify interacting loci associated with vigor, precocity, and sex in interspecific pistachio rootstocks.</title>
        <authorList>
            <person name="Palmer W."/>
            <person name="Jacygrad E."/>
            <person name="Sagayaradj S."/>
            <person name="Cavanaugh K."/>
            <person name="Han R."/>
            <person name="Bertier L."/>
            <person name="Beede B."/>
            <person name="Kafkas S."/>
            <person name="Golino D."/>
            <person name="Preece J."/>
            <person name="Michelmore R."/>
        </authorList>
    </citation>
    <scope>NUCLEOTIDE SEQUENCE [LARGE SCALE GENOMIC DNA]</scope>
</reference>
<comment type="caution">
    <text evidence="1">The sequence shown here is derived from an EMBL/GenBank/DDBJ whole genome shotgun (WGS) entry which is preliminary data.</text>
</comment>
<keyword evidence="2" id="KW-1185">Reference proteome</keyword>
<sequence length="42" mass="4891">MRLQNSQEFDYPGCPTVYEESVKAVMTYQKKADTLSFVPKPY</sequence>
<name>A0ACC0YTB2_9ROSI</name>
<organism evidence="1 2">
    <name type="scientific">Pistacia integerrima</name>
    <dbReference type="NCBI Taxonomy" id="434235"/>
    <lineage>
        <taxon>Eukaryota</taxon>
        <taxon>Viridiplantae</taxon>
        <taxon>Streptophyta</taxon>
        <taxon>Embryophyta</taxon>
        <taxon>Tracheophyta</taxon>
        <taxon>Spermatophyta</taxon>
        <taxon>Magnoliopsida</taxon>
        <taxon>eudicotyledons</taxon>
        <taxon>Gunneridae</taxon>
        <taxon>Pentapetalae</taxon>
        <taxon>rosids</taxon>
        <taxon>malvids</taxon>
        <taxon>Sapindales</taxon>
        <taxon>Anacardiaceae</taxon>
        <taxon>Pistacia</taxon>
    </lineage>
</organism>
<accession>A0ACC0YTB2</accession>
<proteinExistence type="predicted"/>
<evidence type="ECO:0000313" key="1">
    <source>
        <dbReference type="EMBL" id="KAJ0041919.1"/>
    </source>
</evidence>
<evidence type="ECO:0000313" key="2">
    <source>
        <dbReference type="Proteomes" id="UP001163603"/>
    </source>
</evidence>
<gene>
    <name evidence="1" type="ORF">Pint_18728</name>
</gene>
<dbReference type="Proteomes" id="UP001163603">
    <property type="component" value="Chromosome 4"/>
</dbReference>
<protein>
    <submittedName>
        <fullName evidence="1">Uncharacterized protein</fullName>
    </submittedName>
</protein>